<accession>A0A5P8WEN8</accession>
<sequence>MTSLLGGSKDLTFPVISLIERSLTIPGQTHLNIDKPESG</sequence>
<name>A0A5P8WEN8_9NOSO</name>
<gene>
    <name evidence="1" type="ORF">GXM_08140</name>
</gene>
<proteinExistence type="predicted"/>
<dbReference type="KEGG" id="nsh:GXM_08140"/>
<organism evidence="1 2">
    <name type="scientific">Nostoc sphaeroides CCNUC1</name>
    <dbReference type="NCBI Taxonomy" id="2653204"/>
    <lineage>
        <taxon>Bacteria</taxon>
        <taxon>Bacillati</taxon>
        <taxon>Cyanobacteriota</taxon>
        <taxon>Cyanophyceae</taxon>
        <taxon>Nostocales</taxon>
        <taxon>Nostocaceae</taxon>
        <taxon>Nostoc</taxon>
    </lineage>
</organism>
<protein>
    <submittedName>
        <fullName evidence="1">Uncharacterized protein</fullName>
    </submittedName>
</protein>
<dbReference type="AlphaFoldDB" id="A0A5P8WEN8"/>
<dbReference type="EMBL" id="CP045227">
    <property type="protein sequence ID" value="QFS50646.1"/>
    <property type="molecule type" value="Genomic_DNA"/>
</dbReference>
<evidence type="ECO:0000313" key="1">
    <source>
        <dbReference type="EMBL" id="QFS50646.1"/>
    </source>
</evidence>
<evidence type="ECO:0000313" key="2">
    <source>
        <dbReference type="Proteomes" id="UP000326678"/>
    </source>
</evidence>
<reference evidence="1 2" key="1">
    <citation type="submission" date="2019-10" db="EMBL/GenBank/DDBJ databases">
        <title>Genomic and transcriptomic insights into the perfect genentic adaptation of a filamentous nitrogen-fixing cyanobacterium to rice fields.</title>
        <authorList>
            <person name="Chen Z."/>
        </authorList>
    </citation>
    <scope>NUCLEOTIDE SEQUENCE [LARGE SCALE GENOMIC DNA]</scope>
    <source>
        <strain evidence="1">CCNUC1</strain>
    </source>
</reference>
<keyword evidence="2" id="KW-1185">Reference proteome</keyword>
<dbReference type="Proteomes" id="UP000326678">
    <property type="component" value="Chromosome Gxm2"/>
</dbReference>